<evidence type="ECO:0000313" key="17">
    <source>
        <dbReference type="Proteomes" id="UP000219439"/>
    </source>
</evidence>
<evidence type="ECO:0000256" key="1">
    <source>
        <dbReference type="ARBA" id="ARBA00004162"/>
    </source>
</evidence>
<dbReference type="PANTHER" id="PTHR30333:SF1">
    <property type="entry name" value="CYTOCHROME C-TYPE PROTEIN NAPC"/>
    <property type="match status" value="1"/>
</dbReference>
<dbReference type="Gene3D" id="1.10.3820.10">
    <property type="entry name" value="Di-heme elbow motif domain"/>
    <property type="match status" value="1"/>
</dbReference>
<feature type="domain" description="Cytochrome c-552/DMSO reductase-like haem-binding" evidence="15">
    <location>
        <begin position="294"/>
        <end position="591"/>
    </location>
</feature>
<evidence type="ECO:0000256" key="6">
    <source>
        <dbReference type="ARBA" id="ARBA00022692"/>
    </source>
</evidence>
<evidence type="ECO:0000256" key="4">
    <source>
        <dbReference type="ARBA" id="ARBA00022475"/>
    </source>
</evidence>
<comment type="function">
    <text evidence="12">Mediates electron flow from quinones to the NapAB complex.</text>
</comment>
<dbReference type="SUPFAM" id="SSF48695">
    <property type="entry name" value="Multiheme cytochromes"/>
    <property type="match status" value="1"/>
</dbReference>
<keyword evidence="11 14" id="KW-0472">Membrane</keyword>
<dbReference type="GO" id="GO:0020037">
    <property type="term" value="F:heme binding"/>
    <property type="evidence" value="ECO:0007669"/>
    <property type="project" value="InterPro"/>
</dbReference>
<proteinExistence type="inferred from homology"/>
<evidence type="ECO:0000256" key="9">
    <source>
        <dbReference type="ARBA" id="ARBA00022989"/>
    </source>
</evidence>
<evidence type="ECO:0000256" key="10">
    <source>
        <dbReference type="ARBA" id="ARBA00023004"/>
    </source>
</evidence>
<evidence type="ECO:0000256" key="14">
    <source>
        <dbReference type="SAM" id="Phobius"/>
    </source>
</evidence>
<dbReference type="SMART" id="SM00887">
    <property type="entry name" value="EB_dh"/>
    <property type="match status" value="1"/>
</dbReference>
<dbReference type="InterPro" id="IPR019020">
    <property type="entry name" value="Cyt-c552/DMSO_Rdtase_haem-bd"/>
</dbReference>
<dbReference type="GO" id="GO:0009061">
    <property type="term" value="P:anaerobic respiration"/>
    <property type="evidence" value="ECO:0007669"/>
    <property type="project" value="TreeGrafter"/>
</dbReference>
<evidence type="ECO:0000256" key="8">
    <source>
        <dbReference type="ARBA" id="ARBA00022982"/>
    </source>
</evidence>
<evidence type="ECO:0000256" key="12">
    <source>
        <dbReference type="ARBA" id="ARBA00055242"/>
    </source>
</evidence>
<sequence length="610" mass="67391">MSDNSENTTQDAKGKGMSAWLKRTLIFGVPLTGAAIFFVFGIIFWGGFNTAMEATNTMTFCISCHEMENNVYEEYKPTIHHQNRTGVRATCSDCHVPDPWIHKMVRKVEASKEVWGKITGTINTKEKFEAKRLYLAKRVWNTMKNTDSRECRNCHNFESMAPEFQKPRARKQHLNAFKTGQTCIDCHKGIAHKNIRDLLTDEELEALEAPNPDFIREVPETYLASLKKIEEIEAAQTKAEEEAKKAAADAMKAKIAKAVEAAVAKEQAKAAAAASGGSSDSAAAPSSGDSIAGNVDWNAVDEKSMTLFYPGQASFEWVQYGKNHGGARPVTKAGDRCTTCHAKELKDMGAKIVSGEKAEETPIPGKRGHIDMTLQATHDKENLYIRMQWENGPHNPVPFVDGGKMDPENEVKVAMMIAGNDIKLVEQAGCWATCHHDSRYMPHAPAGEDIAKFPEVGERIDVKDGVTKYLAESRTKVEVKGRRGKKRGGWEKLKDQGDLDGQLANGAFMDLMRYIPKVGGVNSSILTERKMDEAKSVMAEGKLEGDTWTVVLKRPLKASGPGDIALEPGKTYTVGFAIHDDYTNARFHHVSLEYKLALDNPEAEINVVGK</sequence>
<evidence type="ECO:0000256" key="13">
    <source>
        <dbReference type="ARBA" id="ARBA00074074"/>
    </source>
</evidence>
<evidence type="ECO:0000256" key="7">
    <source>
        <dbReference type="ARBA" id="ARBA00022723"/>
    </source>
</evidence>
<dbReference type="InterPro" id="IPR036280">
    <property type="entry name" value="Multihaem_cyt_sf"/>
</dbReference>
<dbReference type="InterPro" id="IPR051174">
    <property type="entry name" value="Cytochrome_c-type_ET"/>
</dbReference>
<gene>
    <name evidence="16" type="ORF">SAMN06265368_1558</name>
</gene>
<name>A0A285NFS9_9HYPH</name>
<protein>
    <recommendedName>
        <fullName evidence="13">Cytochrome c-type protein NapC</fullName>
    </recommendedName>
</protein>
<dbReference type="AlphaFoldDB" id="A0A285NFS9"/>
<accession>A0A285NFS9</accession>
<dbReference type="Pfam" id="PF09459">
    <property type="entry name" value="EB_dh"/>
    <property type="match status" value="1"/>
</dbReference>
<keyword evidence="5" id="KW-0349">Heme</keyword>
<comment type="similarity">
    <text evidence="2">Belongs to the NapC/NirT/NrfH family.</text>
</comment>
<evidence type="ECO:0000256" key="11">
    <source>
        <dbReference type="ARBA" id="ARBA00023136"/>
    </source>
</evidence>
<dbReference type="EMBL" id="OBEL01000001">
    <property type="protein sequence ID" value="SNZ08309.1"/>
    <property type="molecule type" value="Genomic_DNA"/>
</dbReference>
<evidence type="ECO:0000256" key="3">
    <source>
        <dbReference type="ARBA" id="ARBA00022448"/>
    </source>
</evidence>
<dbReference type="RefSeq" id="WP_097152703.1">
    <property type="nucleotide sequence ID" value="NZ_OBEL01000001.1"/>
</dbReference>
<feature type="transmembrane region" description="Helical" evidence="14">
    <location>
        <begin position="25"/>
        <end position="48"/>
    </location>
</feature>
<evidence type="ECO:0000259" key="15">
    <source>
        <dbReference type="SMART" id="SM00887"/>
    </source>
</evidence>
<keyword evidence="8" id="KW-0249">Electron transport</keyword>
<keyword evidence="7" id="KW-0479">Metal-binding</keyword>
<keyword evidence="17" id="KW-1185">Reference proteome</keyword>
<evidence type="ECO:0000256" key="2">
    <source>
        <dbReference type="ARBA" id="ARBA00007395"/>
    </source>
</evidence>
<organism evidence="16 17">
    <name type="scientific">Cohaesibacter gelatinilyticus</name>
    <dbReference type="NCBI Taxonomy" id="372072"/>
    <lineage>
        <taxon>Bacteria</taxon>
        <taxon>Pseudomonadati</taxon>
        <taxon>Pseudomonadota</taxon>
        <taxon>Alphaproteobacteria</taxon>
        <taxon>Hyphomicrobiales</taxon>
        <taxon>Cohaesibacteraceae</taxon>
    </lineage>
</organism>
<comment type="subcellular location">
    <subcellularLocation>
        <location evidence="1">Cell membrane</location>
        <topology evidence="1">Single-pass membrane protein</topology>
    </subcellularLocation>
</comment>
<reference evidence="16 17" key="1">
    <citation type="submission" date="2017-09" db="EMBL/GenBank/DDBJ databases">
        <authorList>
            <person name="Ehlers B."/>
            <person name="Leendertz F.H."/>
        </authorList>
    </citation>
    <scope>NUCLEOTIDE SEQUENCE [LARGE SCALE GENOMIC DNA]</scope>
    <source>
        <strain evidence="16 17">DSM 18289</strain>
    </source>
</reference>
<evidence type="ECO:0000256" key="5">
    <source>
        <dbReference type="ARBA" id="ARBA00022617"/>
    </source>
</evidence>
<dbReference type="PANTHER" id="PTHR30333">
    <property type="entry name" value="CYTOCHROME C-TYPE PROTEIN"/>
    <property type="match status" value="1"/>
</dbReference>
<dbReference type="Pfam" id="PF03264">
    <property type="entry name" value="Cytochrom_NNT"/>
    <property type="match status" value="1"/>
</dbReference>
<keyword evidence="9 14" id="KW-1133">Transmembrane helix</keyword>
<dbReference type="FunFam" id="1.10.3820.10:FF:000001">
    <property type="entry name" value="Cytochrome c-type protein"/>
    <property type="match status" value="1"/>
</dbReference>
<dbReference type="Proteomes" id="UP000219439">
    <property type="component" value="Unassembled WGS sequence"/>
</dbReference>
<dbReference type="GO" id="GO:0009055">
    <property type="term" value="F:electron transfer activity"/>
    <property type="evidence" value="ECO:0007669"/>
    <property type="project" value="TreeGrafter"/>
</dbReference>
<keyword evidence="4" id="KW-1003">Cell membrane</keyword>
<keyword evidence="3" id="KW-0813">Transport</keyword>
<dbReference type="InterPro" id="IPR005126">
    <property type="entry name" value="NapC/NirT_cyt_c_N"/>
</dbReference>
<dbReference type="InterPro" id="IPR038266">
    <property type="entry name" value="NapC/NirT_cytc_sf"/>
</dbReference>
<keyword evidence="6 14" id="KW-0812">Transmembrane</keyword>
<dbReference type="Gene3D" id="2.60.40.1190">
    <property type="match status" value="1"/>
</dbReference>
<keyword evidence="10" id="KW-0408">Iron</keyword>
<dbReference type="GO" id="GO:0046872">
    <property type="term" value="F:metal ion binding"/>
    <property type="evidence" value="ECO:0007669"/>
    <property type="project" value="UniProtKB-KW"/>
</dbReference>
<evidence type="ECO:0000313" key="16">
    <source>
        <dbReference type="EMBL" id="SNZ08309.1"/>
    </source>
</evidence>
<dbReference type="GO" id="GO:0005886">
    <property type="term" value="C:plasma membrane"/>
    <property type="evidence" value="ECO:0007669"/>
    <property type="project" value="UniProtKB-SubCell"/>
</dbReference>
<dbReference type="OrthoDB" id="7360653at2"/>